<sequence length="176" mass="20333">MTVTMRMMILCYCNGIRARKFDISRSYQPFVYQDVVADVQSGGIVAEKELQLLNKPNHVLTPEEDENQCRKAGYGQVSQETERLAEYYDPKPVADMLGTMMTNEKVPLYYKEFDYLLCDLNYDAEEFLVHVCKARHAYGGNRTMIFADVLGRTLSGRPLLSSRRYFRRIGMSLFVP</sequence>
<gene>
    <name evidence="1" type="ORF">BOLC3T15257H</name>
</gene>
<protein>
    <submittedName>
        <fullName evidence="1">Uncharacterized protein</fullName>
    </submittedName>
</protein>
<dbReference type="AlphaFoldDB" id="A0A3P6B1R4"/>
<evidence type="ECO:0000313" key="1">
    <source>
        <dbReference type="EMBL" id="VDC90268.1"/>
    </source>
</evidence>
<name>A0A3P6B1R4_BRAOL</name>
<dbReference type="EMBL" id="LR031872">
    <property type="protein sequence ID" value="VDC90268.1"/>
    <property type="molecule type" value="Genomic_DNA"/>
</dbReference>
<accession>A0A3P6B1R4</accession>
<proteinExistence type="predicted"/>
<reference evidence="1" key="1">
    <citation type="submission" date="2018-11" db="EMBL/GenBank/DDBJ databases">
        <authorList>
            <consortium name="Genoscope - CEA"/>
            <person name="William W."/>
        </authorList>
    </citation>
    <scope>NUCLEOTIDE SEQUENCE</scope>
</reference>
<organism evidence="1">
    <name type="scientific">Brassica oleracea</name>
    <name type="common">Wild cabbage</name>
    <dbReference type="NCBI Taxonomy" id="3712"/>
    <lineage>
        <taxon>Eukaryota</taxon>
        <taxon>Viridiplantae</taxon>
        <taxon>Streptophyta</taxon>
        <taxon>Embryophyta</taxon>
        <taxon>Tracheophyta</taxon>
        <taxon>Spermatophyta</taxon>
        <taxon>Magnoliopsida</taxon>
        <taxon>eudicotyledons</taxon>
        <taxon>Gunneridae</taxon>
        <taxon>Pentapetalae</taxon>
        <taxon>rosids</taxon>
        <taxon>malvids</taxon>
        <taxon>Brassicales</taxon>
        <taxon>Brassicaceae</taxon>
        <taxon>Brassiceae</taxon>
        <taxon>Brassica</taxon>
    </lineage>
</organism>